<dbReference type="EMBL" id="JAAMPU010000107">
    <property type="protein sequence ID" value="NMH28787.1"/>
    <property type="molecule type" value="Genomic_DNA"/>
</dbReference>
<sequence length="70" mass="8069">MFRMLLKIISVSLVLFIIAGCATVLKDDANHISEGLFMALYLGVLITALIFIRRYKIIRRFIDDRINLPE</sequence>
<keyword evidence="1" id="KW-1133">Transmembrane helix</keyword>
<organism evidence="2 3">
    <name type="scientific">Flavobacterium silvaticum</name>
    <dbReference type="NCBI Taxonomy" id="1852020"/>
    <lineage>
        <taxon>Bacteria</taxon>
        <taxon>Pseudomonadati</taxon>
        <taxon>Bacteroidota</taxon>
        <taxon>Flavobacteriia</taxon>
        <taxon>Flavobacteriales</taxon>
        <taxon>Flavobacteriaceae</taxon>
        <taxon>Flavobacterium</taxon>
    </lineage>
</organism>
<comment type="caution">
    <text evidence="2">The sequence shown here is derived from an EMBL/GenBank/DDBJ whole genome shotgun (WGS) entry which is preliminary data.</text>
</comment>
<protein>
    <recommendedName>
        <fullName evidence="4">Lipoprotein</fullName>
    </recommendedName>
</protein>
<dbReference type="RefSeq" id="WP_169527899.1">
    <property type="nucleotide sequence ID" value="NZ_JAAMPU010000107.1"/>
</dbReference>
<evidence type="ECO:0000313" key="3">
    <source>
        <dbReference type="Proteomes" id="UP000712080"/>
    </source>
</evidence>
<dbReference type="PROSITE" id="PS51257">
    <property type="entry name" value="PROKAR_LIPOPROTEIN"/>
    <property type="match status" value="1"/>
</dbReference>
<evidence type="ECO:0008006" key="4">
    <source>
        <dbReference type="Google" id="ProtNLM"/>
    </source>
</evidence>
<keyword evidence="3" id="KW-1185">Reference proteome</keyword>
<proteinExistence type="predicted"/>
<evidence type="ECO:0000256" key="1">
    <source>
        <dbReference type="SAM" id="Phobius"/>
    </source>
</evidence>
<reference evidence="2" key="1">
    <citation type="submission" date="2020-02" db="EMBL/GenBank/DDBJ databases">
        <title>Flavobacterium sp. genome.</title>
        <authorList>
            <person name="Jung H.S."/>
            <person name="Baek J.H."/>
            <person name="Jeon C.O."/>
        </authorList>
    </citation>
    <scope>NUCLEOTIDE SEQUENCE</scope>
    <source>
        <strain evidence="2">SE-s28</strain>
    </source>
</reference>
<keyword evidence="1" id="KW-0472">Membrane</keyword>
<dbReference type="Proteomes" id="UP000712080">
    <property type="component" value="Unassembled WGS sequence"/>
</dbReference>
<evidence type="ECO:0000313" key="2">
    <source>
        <dbReference type="EMBL" id="NMH28787.1"/>
    </source>
</evidence>
<keyword evidence="1" id="KW-0812">Transmembrane</keyword>
<gene>
    <name evidence="2" type="ORF">G6047_12150</name>
</gene>
<name>A0A972FN71_9FLAO</name>
<dbReference type="AlphaFoldDB" id="A0A972FN71"/>
<accession>A0A972FN71</accession>
<feature type="transmembrane region" description="Helical" evidence="1">
    <location>
        <begin position="32"/>
        <end position="52"/>
    </location>
</feature>